<dbReference type="GO" id="GO:0016758">
    <property type="term" value="F:hexosyltransferase activity"/>
    <property type="evidence" value="ECO:0007669"/>
    <property type="project" value="UniProtKB-ARBA"/>
</dbReference>
<keyword evidence="3" id="KW-1185">Reference proteome</keyword>
<organism evidence="2 3">
    <name type="scientific">Rugosimonospora africana</name>
    <dbReference type="NCBI Taxonomy" id="556532"/>
    <lineage>
        <taxon>Bacteria</taxon>
        <taxon>Bacillati</taxon>
        <taxon>Actinomycetota</taxon>
        <taxon>Actinomycetes</taxon>
        <taxon>Micromonosporales</taxon>
        <taxon>Micromonosporaceae</taxon>
        <taxon>Rugosimonospora</taxon>
    </lineage>
</organism>
<dbReference type="GO" id="GO:0008194">
    <property type="term" value="F:UDP-glycosyltransferase activity"/>
    <property type="evidence" value="ECO:0007669"/>
    <property type="project" value="InterPro"/>
</dbReference>
<dbReference type="Pfam" id="PF06722">
    <property type="entry name" value="EryCIII-like_C"/>
    <property type="match status" value="1"/>
</dbReference>
<accession>A0A8J3VN55</accession>
<evidence type="ECO:0000259" key="1">
    <source>
        <dbReference type="Pfam" id="PF06722"/>
    </source>
</evidence>
<dbReference type="Gene3D" id="3.40.50.2000">
    <property type="entry name" value="Glycogen Phosphorylase B"/>
    <property type="match status" value="2"/>
</dbReference>
<dbReference type="SUPFAM" id="SSF53756">
    <property type="entry name" value="UDP-Glycosyltransferase/glycogen phosphorylase"/>
    <property type="match status" value="1"/>
</dbReference>
<name>A0A8J3VN55_9ACTN</name>
<protein>
    <submittedName>
        <fullName evidence="2">Glycosyl transferase</fullName>
    </submittedName>
</protein>
<gene>
    <name evidence="2" type="ORF">Raf01_00200</name>
</gene>
<dbReference type="FunFam" id="3.40.50.2000:FF:000072">
    <property type="entry name" value="Glycosyl transferase"/>
    <property type="match status" value="1"/>
</dbReference>
<proteinExistence type="predicted"/>
<dbReference type="PANTHER" id="PTHR48050:SF13">
    <property type="entry name" value="STEROL 3-BETA-GLUCOSYLTRANSFERASE UGT80A2"/>
    <property type="match status" value="1"/>
</dbReference>
<reference evidence="2" key="1">
    <citation type="submission" date="2021-01" db="EMBL/GenBank/DDBJ databases">
        <title>Whole genome shotgun sequence of Rugosimonospora africana NBRC 104875.</title>
        <authorList>
            <person name="Komaki H."/>
            <person name="Tamura T."/>
        </authorList>
    </citation>
    <scope>NUCLEOTIDE SEQUENCE</scope>
    <source>
        <strain evidence="2">NBRC 104875</strain>
    </source>
</reference>
<sequence length="400" mass="42196">MRILAATTSGIGHFRPLLPFLASCATAGHEVRVIAPGSLAAQVAGSGFAFVPGEDGPAEEMDRLNHIIASAPPKEKARAVRKILAVVSPCALLPAMLETIDEYRPDLILRDIVELSSWAAGQARGVPQVAVNFTLHRASRRMLLGLATMVDPLRTLAGLPGSDLEETRLRITSVPVVSCLPESLDPAERLPVTHRFRPTGSAPAPRAEETAEPVVYVSFGTVTPAMPASVARLRDVVAAVAELPVRLLVSVGRTLAPEQWPPVGPRVRVEPWVDEHLVLPTVAAVVCHGGAGTTLEALRAGAPLVVVPQFGDQPAIAMAVADAGAGIWLRRDERGNLPTATEVRDAVERLLAEPAFRTRTRSIAAELAAMPTTDAAVELFAQVANGSDLGESEPVRSAGL</sequence>
<evidence type="ECO:0000313" key="3">
    <source>
        <dbReference type="Proteomes" id="UP000642748"/>
    </source>
</evidence>
<keyword evidence="2" id="KW-0808">Transferase</keyword>
<dbReference type="InterPro" id="IPR002213">
    <property type="entry name" value="UDP_glucos_trans"/>
</dbReference>
<evidence type="ECO:0000313" key="2">
    <source>
        <dbReference type="EMBL" id="GIH11848.1"/>
    </source>
</evidence>
<dbReference type="PANTHER" id="PTHR48050">
    <property type="entry name" value="STEROL 3-BETA-GLUCOSYLTRANSFERASE"/>
    <property type="match status" value="1"/>
</dbReference>
<feature type="domain" description="Erythromycin biosynthesis protein CIII-like C-terminal" evidence="1">
    <location>
        <begin position="262"/>
        <end position="374"/>
    </location>
</feature>
<dbReference type="EMBL" id="BONZ01000001">
    <property type="protein sequence ID" value="GIH11848.1"/>
    <property type="molecule type" value="Genomic_DNA"/>
</dbReference>
<comment type="caution">
    <text evidence="2">The sequence shown here is derived from an EMBL/GenBank/DDBJ whole genome shotgun (WGS) entry which is preliminary data.</text>
</comment>
<dbReference type="CDD" id="cd03784">
    <property type="entry name" value="GT1_Gtf-like"/>
    <property type="match status" value="1"/>
</dbReference>
<dbReference type="AlphaFoldDB" id="A0A8J3VN55"/>
<dbReference type="InterPro" id="IPR010610">
    <property type="entry name" value="EryCIII-like_C"/>
</dbReference>
<dbReference type="Proteomes" id="UP000642748">
    <property type="component" value="Unassembled WGS sequence"/>
</dbReference>
<dbReference type="GO" id="GO:0017000">
    <property type="term" value="P:antibiotic biosynthetic process"/>
    <property type="evidence" value="ECO:0007669"/>
    <property type="project" value="UniProtKB-ARBA"/>
</dbReference>
<dbReference type="RefSeq" id="WP_203915581.1">
    <property type="nucleotide sequence ID" value="NZ_BONZ01000001.1"/>
</dbReference>
<dbReference type="InterPro" id="IPR050426">
    <property type="entry name" value="Glycosyltransferase_28"/>
</dbReference>